<feature type="region of interest" description="Disordered" evidence="1">
    <location>
        <begin position="45"/>
        <end position="73"/>
    </location>
</feature>
<feature type="compositionally biased region" description="Basic and acidic residues" evidence="1">
    <location>
        <begin position="794"/>
        <end position="816"/>
    </location>
</feature>
<dbReference type="EMBL" id="OZ037948">
    <property type="protein sequence ID" value="CAL1709228.1"/>
    <property type="molecule type" value="Genomic_DNA"/>
</dbReference>
<feature type="region of interest" description="Disordered" evidence="1">
    <location>
        <begin position="668"/>
        <end position="1000"/>
    </location>
</feature>
<feature type="region of interest" description="Disordered" evidence="1">
    <location>
        <begin position="544"/>
        <end position="635"/>
    </location>
</feature>
<feature type="compositionally biased region" description="Basic and acidic residues" evidence="1">
    <location>
        <begin position="545"/>
        <end position="635"/>
    </location>
</feature>
<feature type="compositionally biased region" description="Basic and acidic residues" evidence="1">
    <location>
        <begin position="668"/>
        <end position="727"/>
    </location>
</feature>
<accession>A0ABP1DQA7</accession>
<sequence>MATATARNVDPNPRGHRGVDRTLFEVDEERQQAIRKEIEHKLSPIVNKAKQDRQDRLAKADNDSDRQRVEEDYESEMKTLIRLAEEQFRVALERERQEMRKMSRGNQDSFHQEGFIDEQRAIFEEIQRERTKSGGASDRKSTDSVVVSRDEVTDSRNLSVGSPHGARMGKSPNLDPHQPMPQSLVHTSERPIGSAGSAYAEEDLYESEFLDDDDLEDEQPFPFVGSPPSMPSMSRKQSVTSLSSVRGKEDYWYSAWSAGDPASTSHNLNFAHSPSPGGPSRRNSNASSFRSGIASSAPQRTSGPAPSAAWTQPIPPNAQPWGPEHTEPASISPVSPLGRPEREQQEFQWSNSQKMRSDYQQIEGQRLHGKRHPSIGSETASRRLESRVSPRPIPIPSSTTPEQPRTPDSYRQQSSYTGGGARHFESEERGVPIPRQTRTYIAPQGSPEYMRDSPVSYGSHRRISSKRSFTAEEFSQASPSSTRGVFGPSSPVFMRRQDSRGSVRSNVGTFEDFPPSPQDSYVDIFDEEDADFNVESLMIRSMQAKLREEEARRRDEELRKKEEETRKKEEEIKQKEEELRRREEELERREALRKKEEELRQREEALRRREEEAQREEEERQRQALRRQAEEEARRLEELKAAQEREAELARLERERLEAERLRMERLEKERAEKERLEEERSEKERLEKERLENERLEMLAEETRKRREAEEKAKAEQERLEAKAEAQRQAATRAKVEAARKREEERVKAKSQSKDGWGCQEENLFKKMDEEEKQRKAEQEEADRRFAQQVQEEEARRAETEAKVKEHLEAQRRAEMLSQHESFQRMREETNRRQQEDLLRQAETRRRQDSLGGSSDKGRSPVTPNSASSYTNGPWSIPRSSSTASNASADRTNSGSSFSNASNRSYGTSASNTSYSSSSHFPAGAKPTASAWKPAHSTPQKSSSTSFARAAPTSAAPDDDERERWKQRQEEEAKRQAERFKKEQERAEREREAREARSLSQPEFLRLLEEHDRLWNLLPQAEHLGWASFPWPSLKKVNRVEDLTPEAIGSYYLNHLWPVEKSPKERIREHIRHWHPDRFESTYLTKVRDSDHEKVKEGAGIVARTLNDLLRRTTAPL</sequence>
<feature type="region of interest" description="Disordered" evidence="1">
    <location>
        <begin position="263"/>
        <end position="522"/>
    </location>
</feature>
<feature type="compositionally biased region" description="Basic and acidic residues" evidence="1">
    <location>
        <begin position="117"/>
        <end position="154"/>
    </location>
</feature>
<feature type="compositionally biased region" description="Polar residues" evidence="1">
    <location>
        <begin position="473"/>
        <end position="483"/>
    </location>
</feature>
<feature type="compositionally biased region" description="Low complexity" evidence="1">
    <location>
        <begin position="273"/>
        <end position="291"/>
    </location>
</feature>
<name>A0ABP1DQA7_9APHY</name>
<reference evidence="3" key="1">
    <citation type="submission" date="2024-04" db="EMBL/GenBank/DDBJ databases">
        <authorList>
            <person name="Shaw F."/>
            <person name="Minotto A."/>
        </authorList>
    </citation>
    <scope>NUCLEOTIDE SEQUENCE [LARGE SCALE GENOMIC DNA]</scope>
</reference>
<feature type="compositionally biased region" description="Low complexity" evidence="1">
    <location>
        <begin position="894"/>
        <end position="920"/>
    </location>
</feature>
<gene>
    <name evidence="2" type="ORF">GFSPODELE1_LOCUS7246</name>
</gene>
<feature type="compositionally biased region" description="Basic and acidic residues" evidence="1">
    <location>
        <begin position="823"/>
        <end position="850"/>
    </location>
</feature>
<dbReference type="Proteomes" id="UP001497453">
    <property type="component" value="Chromosome 5"/>
</dbReference>
<feature type="compositionally biased region" description="Polar residues" evidence="1">
    <location>
        <begin position="863"/>
        <end position="893"/>
    </location>
</feature>
<evidence type="ECO:0000313" key="2">
    <source>
        <dbReference type="EMBL" id="CAL1709228.1"/>
    </source>
</evidence>
<feature type="compositionally biased region" description="Basic and acidic residues" evidence="1">
    <location>
        <begin position="764"/>
        <end position="787"/>
    </location>
</feature>
<feature type="compositionally biased region" description="Polar residues" evidence="1">
    <location>
        <begin position="938"/>
        <end position="948"/>
    </location>
</feature>
<feature type="compositionally biased region" description="Acidic residues" evidence="1">
    <location>
        <begin position="200"/>
        <end position="219"/>
    </location>
</feature>
<evidence type="ECO:0000313" key="3">
    <source>
        <dbReference type="Proteomes" id="UP001497453"/>
    </source>
</evidence>
<protein>
    <submittedName>
        <fullName evidence="2">Uncharacterized protein</fullName>
    </submittedName>
</protein>
<feature type="compositionally biased region" description="Basic and acidic residues" evidence="1">
    <location>
        <begin position="963"/>
        <end position="998"/>
    </location>
</feature>
<feature type="compositionally biased region" description="Basic and acidic residues" evidence="1">
    <location>
        <begin position="49"/>
        <end position="73"/>
    </location>
</feature>
<keyword evidence="3" id="KW-1185">Reference proteome</keyword>
<evidence type="ECO:0000256" key="1">
    <source>
        <dbReference type="SAM" id="MobiDB-lite"/>
    </source>
</evidence>
<feature type="compositionally biased region" description="Polar residues" evidence="1">
    <location>
        <begin position="231"/>
        <end position="244"/>
    </location>
</feature>
<feature type="compositionally biased region" description="Polar residues" evidence="1">
    <location>
        <begin position="346"/>
        <end position="363"/>
    </location>
</feature>
<feature type="compositionally biased region" description="Basic and acidic residues" evidence="1">
    <location>
        <begin position="735"/>
        <end position="749"/>
    </location>
</feature>
<feature type="region of interest" description="Disordered" evidence="1">
    <location>
        <begin position="99"/>
        <end position="246"/>
    </location>
</feature>
<feature type="region of interest" description="Disordered" evidence="1">
    <location>
        <begin position="1"/>
        <end position="23"/>
    </location>
</feature>
<feature type="compositionally biased region" description="Polar residues" evidence="1">
    <location>
        <begin position="293"/>
        <end position="304"/>
    </location>
</feature>
<proteinExistence type="predicted"/>
<dbReference type="CDD" id="cd06503">
    <property type="entry name" value="ATP-synt_Fo_b"/>
    <property type="match status" value="1"/>
</dbReference>
<feature type="compositionally biased region" description="Polar residues" evidence="1">
    <location>
        <begin position="263"/>
        <end position="272"/>
    </location>
</feature>
<organism evidence="2 3">
    <name type="scientific">Somion occarium</name>
    <dbReference type="NCBI Taxonomy" id="3059160"/>
    <lineage>
        <taxon>Eukaryota</taxon>
        <taxon>Fungi</taxon>
        <taxon>Dikarya</taxon>
        <taxon>Basidiomycota</taxon>
        <taxon>Agaricomycotina</taxon>
        <taxon>Agaricomycetes</taxon>
        <taxon>Polyporales</taxon>
        <taxon>Cerrenaceae</taxon>
        <taxon>Somion</taxon>
    </lineage>
</organism>